<gene>
    <name evidence="3" type="primary">coaBC</name>
    <name evidence="7" type="ORF">AMJ44_04890</name>
</gene>
<dbReference type="AlphaFoldDB" id="A0A0S7Y3G1"/>
<evidence type="ECO:0000259" key="5">
    <source>
        <dbReference type="Pfam" id="PF02441"/>
    </source>
</evidence>
<feature type="binding site" evidence="3">
    <location>
        <position position="344"/>
    </location>
    <ligand>
        <name>CTP</name>
        <dbReference type="ChEBI" id="CHEBI:37563"/>
    </ligand>
</feature>
<dbReference type="SUPFAM" id="SSF52507">
    <property type="entry name" value="Homo-oligomeric flavin-containing Cys decarboxylases, HFCD"/>
    <property type="match status" value="1"/>
</dbReference>
<sequence>MLKSKTIIFGVSSSIAAYKACELVSRLKKLEAEVWVTMTEEATKLVTPLTFRTLSGNPVITDLFSPELPHLPVPHISLAKMAALVIIAPCTANIIGKLAGGIADDALTTMTLASNAKKLVAPAMNSEMWRNPMVSENVKKLKELNYEFIGPEEGKLACGDEDIGRMSEPEEIVNKAINLLVPEQDLKGKHVLVTAGGTREAIDPVRYISNRSSGKMGYAIARAARERGATVTLVSGPTNLDRPLDIRLIKVESAGGMLEAVLDYYNNAHAIIMAAAVSDFAPRKRNKKSKIKKKKEDIRIELKPTEDILKTIARQKGRKKRILVGFALETEDLIENAKKKMKEKDLDLIIANDDSNFEGNAIKFSIVDRNGKVEDYSQQPKDQAAHIILDRVKDLG</sequence>
<dbReference type="EC" id="4.1.1.36" evidence="3"/>
<comment type="function">
    <text evidence="3">Catalyzes two sequential steps in the biosynthesis of coenzyme A. In the first step cysteine is conjugated to 4'-phosphopantothenate to form 4-phosphopantothenoylcysteine. In the second step the latter compound is decarboxylated to form 4'-phosphopantotheine.</text>
</comment>
<dbReference type="GO" id="GO:0046872">
    <property type="term" value="F:metal ion binding"/>
    <property type="evidence" value="ECO:0007669"/>
    <property type="project" value="UniProtKB-KW"/>
</dbReference>
<keyword evidence="3 4" id="KW-0285">Flavoprotein</keyword>
<dbReference type="InterPro" id="IPR005252">
    <property type="entry name" value="CoaBC"/>
</dbReference>
<dbReference type="NCBIfam" id="TIGR00521">
    <property type="entry name" value="coaBC_dfp"/>
    <property type="match status" value="1"/>
</dbReference>
<comment type="catalytic activity">
    <reaction evidence="3 4">
        <text>N-[(R)-4-phosphopantothenoyl]-L-cysteine + H(+) = (R)-4'-phosphopantetheine + CO2</text>
        <dbReference type="Rhea" id="RHEA:16793"/>
        <dbReference type="ChEBI" id="CHEBI:15378"/>
        <dbReference type="ChEBI" id="CHEBI:16526"/>
        <dbReference type="ChEBI" id="CHEBI:59458"/>
        <dbReference type="ChEBI" id="CHEBI:61723"/>
        <dbReference type="EC" id="4.1.1.36"/>
    </reaction>
</comment>
<feature type="binding site" evidence="3">
    <location>
        <position position="279"/>
    </location>
    <ligand>
        <name>CTP</name>
        <dbReference type="ChEBI" id="CHEBI:37563"/>
    </ligand>
</feature>
<evidence type="ECO:0000313" key="8">
    <source>
        <dbReference type="Proteomes" id="UP000051861"/>
    </source>
</evidence>
<evidence type="ECO:0000256" key="3">
    <source>
        <dbReference type="HAMAP-Rule" id="MF_02225"/>
    </source>
</evidence>
<keyword evidence="3 4" id="KW-0288">FMN</keyword>
<dbReference type="InterPro" id="IPR036551">
    <property type="entry name" value="Flavin_trans-like"/>
</dbReference>
<comment type="catalytic activity">
    <reaction evidence="3 4">
        <text>(R)-4'-phosphopantothenate + L-cysteine + CTP = N-[(R)-4-phosphopantothenoyl]-L-cysteine + CMP + diphosphate + H(+)</text>
        <dbReference type="Rhea" id="RHEA:19397"/>
        <dbReference type="ChEBI" id="CHEBI:10986"/>
        <dbReference type="ChEBI" id="CHEBI:15378"/>
        <dbReference type="ChEBI" id="CHEBI:33019"/>
        <dbReference type="ChEBI" id="CHEBI:35235"/>
        <dbReference type="ChEBI" id="CHEBI:37563"/>
        <dbReference type="ChEBI" id="CHEBI:59458"/>
        <dbReference type="ChEBI" id="CHEBI:60377"/>
        <dbReference type="EC" id="6.3.2.5"/>
    </reaction>
</comment>
<dbReference type="InterPro" id="IPR007085">
    <property type="entry name" value="DNA/pantothenate-metab_flavo_C"/>
</dbReference>
<dbReference type="GO" id="GO:0010181">
    <property type="term" value="F:FMN binding"/>
    <property type="evidence" value="ECO:0007669"/>
    <property type="project" value="UniProtKB-UniRule"/>
</dbReference>
<dbReference type="GO" id="GO:0015937">
    <property type="term" value="P:coenzyme A biosynthetic process"/>
    <property type="evidence" value="ECO:0007669"/>
    <property type="project" value="UniProtKB-UniRule"/>
</dbReference>
<feature type="binding site" evidence="3">
    <location>
        <position position="326"/>
    </location>
    <ligand>
        <name>CTP</name>
        <dbReference type="ChEBI" id="CHEBI:37563"/>
    </ligand>
</feature>
<dbReference type="UniPathway" id="UPA00241">
    <property type="reaction ID" value="UER00353"/>
</dbReference>
<protein>
    <recommendedName>
        <fullName evidence="3">Coenzyme A biosynthesis bifunctional protein CoaBC</fullName>
    </recommendedName>
    <alternativeName>
        <fullName evidence="3">DNA/pantothenate metabolism flavoprotein</fullName>
    </alternativeName>
    <alternativeName>
        <fullName evidence="3">Phosphopantothenoylcysteine synthetase/decarboxylase</fullName>
        <shortName evidence="3">PPCS-PPCDC</shortName>
    </alternativeName>
    <domain>
        <recommendedName>
            <fullName evidence="3">Phosphopantothenoylcysteine decarboxylase</fullName>
            <shortName evidence="3">PPC decarboxylase</shortName>
            <shortName evidence="3">PPC-DC</shortName>
            <ecNumber evidence="3">4.1.1.36</ecNumber>
        </recommendedName>
        <alternativeName>
            <fullName evidence="3">CoaC</fullName>
        </alternativeName>
    </domain>
    <domain>
        <recommendedName>
            <fullName evidence="3">Phosphopantothenate--cysteine ligase</fullName>
            <ecNumber evidence="3">6.3.2.5</ecNumber>
        </recommendedName>
        <alternativeName>
            <fullName evidence="3">CoaB</fullName>
        </alternativeName>
        <alternativeName>
            <fullName evidence="3">Phosphopantothenoylcysteine synthetase</fullName>
            <shortName evidence="3">PPC synthetase</shortName>
            <shortName evidence="3">PPC-S</shortName>
        </alternativeName>
    </domain>
</protein>
<comment type="similarity">
    <text evidence="3 4">In the C-terminal section; belongs to the PPC synthetase family.</text>
</comment>
<feature type="binding site" evidence="3">
    <location>
        <position position="290"/>
    </location>
    <ligand>
        <name>CTP</name>
        <dbReference type="ChEBI" id="CHEBI:37563"/>
    </ligand>
</feature>
<comment type="cofactor">
    <cofactor evidence="3">
        <name>FMN</name>
        <dbReference type="ChEBI" id="CHEBI:58210"/>
    </cofactor>
    <text evidence="3">Binds 1 FMN per subunit.</text>
</comment>
<evidence type="ECO:0000256" key="1">
    <source>
        <dbReference type="ARBA" id="ARBA00022793"/>
    </source>
</evidence>
<comment type="similarity">
    <text evidence="3 4">In the N-terminal section; belongs to the HFCD (homo-oligomeric flavin containing Cys decarboxylase) superfamily.</text>
</comment>
<dbReference type="PATRIC" id="fig|1703775.3.peg.1677"/>
<comment type="pathway">
    <text evidence="3 4">Cofactor biosynthesis; coenzyme A biosynthesis; CoA from (R)-pantothenate: step 3/5.</text>
</comment>
<comment type="cofactor">
    <cofactor evidence="3">
        <name>Mg(2+)</name>
        <dbReference type="ChEBI" id="CHEBI:18420"/>
    </cofactor>
</comment>
<dbReference type="GO" id="GO:0015941">
    <property type="term" value="P:pantothenate catabolic process"/>
    <property type="evidence" value="ECO:0007669"/>
    <property type="project" value="InterPro"/>
</dbReference>
<dbReference type="Proteomes" id="UP000051861">
    <property type="component" value="Unassembled WGS sequence"/>
</dbReference>
<comment type="caution">
    <text evidence="7">The sequence shown here is derived from an EMBL/GenBank/DDBJ whole genome shotgun (WGS) entry which is preliminary data.</text>
</comment>
<dbReference type="HAMAP" id="MF_02225">
    <property type="entry name" value="CoaBC"/>
    <property type="match status" value="1"/>
</dbReference>
<dbReference type="EC" id="6.3.2.5" evidence="3"/>
<dbReference type="Gene3D" id="3.40.50.1950">
    <property type="entry name" value="Flavin prenyltransferase-like"/>
    <property type="match status" value="1"/>
</dbReference>
<proteinExistence type="inferred from homology"/>
<dbReference type="GO" id="GO:0071513">
    <property type="term" value="C:phosphopantothenoylcysteine decarboxylase complex"/>
    <property type="evidence" value="ECO:0007669"/>
    <property type="project" value="TreeGrafter"/>
</dbReference>
<dbReference type="SUPFAM" id="SSF102645">
    <property type="entry name" value="CoaB-like"/>
    <property type="match status" value="1"/>
</dbReference>
<feature type="region of interest" description="Phosphopantothenoylcysteine decarboxylase" evidence="3">
    <location>
        <begin position="1"/>
        <end position="190"/>
    </location>
</feature>
<evidence type="ECO:0000259" key="6">
    <source>
        <dbReference type="Pfam" id="PF04127"/>
    </source>
</evidence>
<feature type="region of interest" description="Phosphopantothenate--cysteine ligase" evidence="3">
    <location>
        <begin position="191"/>
        <end position="396"/>
    </location>
</feature>
<keyword evidence="3" id="KW-0479">Metal-binding</keyword>
<keyword evidence="3" id="KW-0511">Multifunctional enzyme</keyword>
<dbReference type="PANTHER" id="PTHR14359">
    <property type="entry name" value="HOMO-OLIGOMERIC FLAVIN CONTAINING CYS DECARBOXYLASE FAMILY"/>
    <property type="match status" value="1"/>
</dbReference>
<dbReference type="Gene3D" id="3.40.50.10300">
    <property type="entry name" value="CoaB-like"/>
    <property type="match status" value="1"/>
</dbReference>
<keyword evidence="2 3" id="KW-0456">Lyase</keyword>
<dbReference type="EMBL" id="LIZX01000034">
    <property type="protein sequence ID" value="KPJ69007.1"/>
    <property type="molecule type" value="Genomic_DNA"/>
</dbReference>
<dbReference type="PANTHER" id="PTHR14359:SF6">
    <property type="entry name" value="PHOSPHOPANTOTHENOYLCYSTEINE DECARBOXYLASE"/>
    <property type="match status" value="1"/>
</dbReference>
<comment type="caution">
    <text evidence="3">Lacks conserved residue(s) required for the propagation of feature annotation.</text>
</comment>
<keyword evidence="3" id="KW-0460">Magnesium</keyword>
<dbReference type="InterPro" id="IPR003382">
    <property type="entry name" value="Flavoprotein"/>
</dbReference>
<evidence type="ECO:0000313" key="7">
    <source>
        <dbReference type="EMBL" id="KPJ69007.1"/>
    </source>
</evidence>
<dbReference type="GO" id="GO:0004632">
    <property type="term" value="F:phosphopantothenate--cysteine ligase activity"/>
    <property type="evidence" value="ECO:0007669"/>
    <property type="project" value="UniProtKB-UniRule"/>
</dbReference>
<accession>A0A0S7Y3G1</accession>
<feature type="binding site" evidence="3">
    <location>
        <position position="340"/>
    </location>
    <ligand>
        <name>CTP</name>
        <dbReference type="ChEBI" id="CHEBI:37563"/>
    </ligand>
</feature>
<comment type="function">
    <text evidence="4">Catalyzes two steps in the biosynthesis of coenzyme A. In the first step cysteine is conjugated to 4'-phosphopantothenate to form 4-phosphopantothenoylcysteine, in the latter compound is decarboxylated to form 4'-phosphopantotheine.</text>
</comment>
<feature type="active site" description="Proton donor" evidence="3">
    <location>
        <position position="158"/>
    </location>
</feature>
<keyword evidence="3 4" id="KW-0436">Ligase</keyword>
<comment type="pathway">
    <text evidence="3 4">Cofactor biosynthesis; coenzyme A biosynthesis; CoA from (R)-pantothenate: step 2/5.</text>
</comment>
<reference evidence="7 8" key="1">
    <citation type="journal article" date="2015" name="Microbiome">
        <title>Genomic resolution of linkages in carbon, nitrogen, and sulfur cycling among widespread estuary sediment bacteria.</title>
        <authorList>
            <person name="Baker B.J."/>
            <person name="Lazar C.S."/>
            <person name="Teske A.P."/>
            <person name="Dick G.J."/>
        </authorList>
    </citation>
    <scope>NUCLEOTIDE SEQUENCE [LARGE SCALE GENOMIC DNA]</scope>
    <source>
        <strain evidence="7">DG_54_3</strain>
    </source>
</reference>
<feature type="domain" description="Flavoprotein" evidence="5">
    <location>
        <begin position="5"/>
        <end position="179"/>
    </location>
</feature>
<dbReference type="Pfam" id="PF04127">
    <property type="entry name" value="DFP"/>
    <property type="match status" value="1"/>
</dbReference>
<organism evidence="7 8">
    <name type="scientific">candidate division WOR-1 bacterium DG_54_3</name>
    <dbReference type="NCBI Taxonomy" id="1703775"/>
    <lineage>
        <taxon>Bacteria</taxon>
        <taxon>Bacillati</taxon>
        <taxon>Saganbacteria</taxon>
    </lineage>
</organism>
<evidence type="ECO:0000256" key="2">
    <source>
        <dbReference type="ARBA" id="ARBA00023239"/>
    </source>
</evidence>
<feature type="domain" description="DNA/pantothenate metabolism flavoprotein C-terminal" evidence="6">
    <location>
        <begin position="186"/>
        <end position="394"/>
    </location>
</feature>
<name>A0A0S7Y3G1_UNCSA</name>
<evidence type="ECO:0000256" key="4">
    <source>
        <dbReference type="RuleBase" id="RU364078"/>
    </source>
</evidence>
<dbReference type="Pfam" id="PF02441">
    <property type="entry name" value="Flavoprotein"/>
    <property type="match status" value="1"/>
</dbReference>
<keyword evidence="1 3" id="KW-0210">Decarboxylase</keyword>
<dbReference type="InterPro" id="IPR035929">
    <property type="entry name" value="CoaB-like_sf"/>
</dbReference>
<dbReference type="GO" id="GO:0004633">
    <property type="term" value="F:phosphopantothenoylcysteine decarboxylase activity"/>
    <property type="evidence" value="ECO:0007669"/>
    <property type="project" value="UniProtKB-UniRule"/>
</dbReference>